<dbReference type="PROSITE" id="PS51900">
    <property type="entry name" value="CB"/>
    <property type="match status" value="1"/>
</dbReference>
<organism evidence="5 6">
    <name type="scientific">Thermomonospora cellulosilytica</name>
    <dbReference type="NCBI Taxonomy" id="1411118"/>
    <lineage>
        <taxon>Bacteria</taxon>
        <taxon>Bacillati</taxon>
        <taxon>Actinomycetota</taxon>
        <taxon>Actinomycetes</taxon>
        <taxon>Streptosporangiales</taxon>
        <taxon>Thermomonosporaceae</taxon>
        <taxon>Thermomonospora</taxon>
    </lineage>
</organism>
<dbReference type="EMBL" id="JACJII010000001">
    <property type="protein sequence ID" value="MBA9006018.1"/>
    <property type="molecule type" value="Genomic_DNA"/>
</dbReference>
<reference evidence="5 6" key="1">
    <citation type="submission" date="2020-08" db="EMBL/GenBank/DDBJ databases">
        <title>Sequencing the genomes of 1000 actinobacteria strains.</title>
        <authorList>
            <person name="Klenk H.-P."/>
        </authorList>
    </citation>
    <scope>NUCLEOTIDE SEQUENCE [LARGE SCALE GENOMIC DNA]</scope>
    <source>
        <strain evidence="5 6">DSM 45823</strain>
    </source>
</reference>
<evidence type="ECO:0000256" key="3">
    <source>
        <dbReference type="PROSITE-ProRule" id="PRU01248"/>
    </source>
</evidence>
<dbReference type="InterPro" id="IPR010998">
    <property type="entry name" value="Integrase_recombinase_N"/>
</dbReference>
<evidence type="ECO:0000259" key="4">
    <source>
        <dbReference type="PROSITE" id="PS51900"/>
    </source>
</evidence>
<evidence type="ECO:0000313" key="5">
    <source>
        <dbReference type="EMBL" id="MBA9006018.1"/>
    </source>
</evidence>
<dbReference type="InterPro" id="IPR013762">
    <property type="entry name" value="Integrase-like_cat_sf"/>
</dbReference>
<evidence type="ECO:0000256" key="1">
    <source>
        <dbReference type="ARBA" id="ARBA00023125"/>
    </source>
</evidence>
<dbReference type="AlphaFoldDB" id="A0A7W3N1Z6"/>
<feature type="domain" description="Core-binding (CB)" evidence="4">
    <location>
        <begin position="92"/>
        <end position="177"/>
    </location>
</feature>
<dbReference type="RefSeq" id="WP_182707063.1">
    <property type="nucleotide sequence ID" value="NZ_JACJII010000001.1"/>
</dbReference>
<dbReference type="InterPro" id="IPR056911">
    <property type="entry name" value="Phage_Znf_bind_put"/>
</dbReference>
<proteinExistence type="predicted"/>
<dbReference type="GO" id="GO:0015074">
    <property type="term" value="P:DNA integration"/>
    <property type="evidence" value="ECO:0007669"/>
    <property type="project" value="InterPro"/>
</dbReference>
<dbReference type="SUPFAM" id="SSF56349">
    <property type="entry name" value="DNA breaking-rejoining enzymes"/>
    <property type="match status" value="2"/>
</dbReference>
<name>A0A7W3N1Z6_9ACTN</name>
<dbReference type="Gene3D" id="1.10.443.10">
    <property type="entry name" value="Intergrase catalytic core"/>
    <property type="match status" value="1"/>
</dbReference>
<comment type="caution">
    <text evidence="5">The sequence shown here is derived from an EMBL/GenBank/DDBJ whole genome shotgun (WGS) entry which is preliminary data.</text>
</comment>
<accession>A0A7W3N1Z6</accession>
<dbReference type="GO" id="GO:0003677">
    <property type="term" value="F:DNA binding"/>
    <property type="evidence" value="ECO:0007669"/>
    <property type="project" value="UniProtKB-UniRule"/>
</dbReference>
<dbReference type="GO" id="GO:0006310">
    <property type="term" value="P:DNA recombination"/>
    <property type="evidence" value="ECO:0007669"/>
    <property type="project" value="UniProtKB-KW"/>
</dbReference>
<sequence>MAYTESRGKFYRGRYRNPPGVRPKWGTVSENLNGEPFFRKTDALRAAQNKEAEMHRLANEWQGPVPDPPVPFGEWLRMLQAQRRARGERDLTAGAITLQEWVETKWLPAQDLAVLSIRNYRQHLRNRILPTFGHRPLYTLTDFEEINLWEKQLRTRYMDNTVSNTRSLLTTLLNDARDAGLVDVNAAARRRRRGKVAEQRKGRTKKVREWLTPLQVLLLAERCAALTGRDDDFVMWITDAWCGLRWGELMAVRGDRIRDGKLIVDAQLIELDQRHLLSDPKDGSFRNDDPRFFGALDLPPFLEALLRRQIERRRRLECHCDGLCGAGRFLFLAQEGGHIRHRNYSEFPWRAACHGKAPESGPERPVLVDMAYGWPGVELKPAWRAVEGADWTPPRGRGQPRWDLPVIDAHVLPCPNRKCGARPGEECRSVNGLPKRQPHAGRLTAAVEQGHVRERRLATWLPIKAGLTPHGLRHSLRVWMDEDRIPEVAKLDRLGHSMPGIGGTYAHVSESMRQELVEKLQQRWETALRQRARMSATSTVAVLRDLLVSQTQISAPVRLPIVSQPAERTTDPRG</sequence>
<dbReference type="InterPro" id="IPR044068">
    <property type="entry name" value="CB"/>
</dbReference>
<dbReference type="Pfam" id="PF24623">
    <property type="entry name" value="Phage_zn_bind_8"/>
    <property type="match status" value="1"/>
</dbReference>
<protein>
    <submittedName>
        <fullName evidence="5">Integrase</fullName>
    </submittedName>
</protein>
<dbReference type="Gene3D" id="1.10.150.130">
    <property type="match status" value="1"/>
</dbReference>
<gene>
    <name evidence="5" type="ORF">HNR21_004900</name>
</gene>
<evidence type="ECO:0000313" key="6">
    <source>
        <dbReference type="Proteomes" id="UP000539313"/>
    </source>
</evidence>
<dbReference type="InterPro" id="IPR011010">
    <property type="entry name" value="DNA_brk_join_enz"/>
</dbReference>
<evidence type="ECO:0000256" key="2">
    <source>
        <dbReference type="ARBA" id="ARBA00023172"/>
    </source>
</evidence>
<keyword evidence="2" id="KW-0233">DNA recombination</keyword>
<keyword evidence="6" id="KW-1185">Reference proteome</keyword>
<dbReference type="Proteomes" id="UP000539313">
    <property type="component" value="Unassembled WGS sequence"/>
</dbReference>
<keyword evidence="1 3" id="KW-0238">DNA-binding</keyword>